<feature type="transmembrane region" description="Helical" evidence="2">
    <location>
        <begin position="128"/>
        <end position="152"/>
    </location>
</feature>
<protein>
    <submittedName>
        <fullName evidence="3">Uncharacterized protein</fullName>
    </submittedName>
</protein>
<keyword evidence="2" id="KW-1133">Transmembrane helix</keyword>
<evidence type="ECO:0000256" key="2">
    <source>
        <dbReference type="SAM" id="Phobius"/>
    </source>
</evidence>
<feature type="transmembrane region" description="Helical" evidence="2">
    <location>
        <begin position="87"/>
        <end position="108"/>
    </location>
</feature>
<dbReference type="AlphaFoldDB" id="D6TL64"/>
<evidence type="ECO:0000313" key="3">
    <source>
        <dbReference type="EMBL" id="EFH86514.1"/>
    </source>
</evidence>
<keyword evidence="2" id="KW-0812">Transmembrane</keyword>
<feature type="region of interest" description="Disordered" evidence="1">
    <location>
        <begin position="190"/>
        <end position="232"/>
    </location>
</feature>
<feature type="transmembrane region" description="Helical" evidence="2">
    <location>
        <begin position="26"/>
        <end position="46"/>
    </location>
</feature>
<dbReference type="STRING" id="485913.Krac_7814"/>
<dbReference type="EMBL" id="ADVG01000002">
    <property type="protein sequence ID" value="EFH86514.1"/>
    <property type="molecule type" value="Genomic_DNA"/>
</dbReference>
<gene>
    <name evidence="3" type="ORF">Krac_7814</name>
</gene>
<dbReference type="Proteomes" id="UP000004508">
    <property type="component" value="Unassembled WGS sequence"/>
</dbReference>
<sequence>MQLQQMHGQPRAGWLDRTIQSAGHTVFRIVSIIFSLASAHAIYWFFSALNGVDALQQYVTITISLGFVALGYFVTRGLAHRMMQKQSIWSYLLIGILYVFVEVVCNFGEAAARGPDIQWVHALTGWQFAAFVFLLPLVLSIIPLFNLALACIDVDLMREKLGMAPTTPVKHATMGATPTIQLPQTVYPQMPQPSQGNNGGSGNNLGNFWNKMGKKQPQPAMGMNGNGSQPKP</sequence>
<feature type="transmembrane region" description="Helical" evidence="2">
    <location>
        <begin position="58"/>
        <end position="75"/>
    </location>
</feature>
<dbReference type="RefSeq" id="WP_007910897.1">
    <property type="nucleotide sequence ID" value="NZ_ADVG01000002.1"/>
</dbReference>
<dbReference type="InParanoid" id="D6TL64"/>
<evidence type="ECO:0000256" key="1">
    <source>
        <dbReference type="SAM" id="MobiDB-lite"/>
    </source>
</evidence>
<accession>D6TL64</accession>
<evidence type="ECO:0000313" key="4">
    <source>
        <dbReference type="Proteomes" id="UP000004508"/>
    </source>
</evidence>
<dbReference type="OrthoDB" id="166620at2"/>
<organism evidence="3 4">
    <name type="scientific">Ktedonobacter racemifer DSM 44963</name>
    <dbReference type="NCBI Taxonomy" id="485913"/>
    <lineage>
        <taxon>Bacteria</taxon>
        <taxon>Bacillati</taxon>
        <taxon>Chloroflexota</taxon>
        <taxon>Ktedonobacteria</taxon>
        <taxon>Ktedonobacterales</taxon>
        <taxon>Ktedonobacteraceae</taxon>
        <taxon>Ktedonobacter</taxon>
    </lineage>
</organism>
<comment type="caution">
    <text evidence="3">The sequence shown here is derived from an EMBL/GenBank/DDBJ whole genome shotgun (WGS) entry which is preliminary data.</text>
</comment>
<name>D6TL64_KTERA</name>
<keyword evidence="4" id="KW-1185">Reference proteome</keyword>
<keyword evidence="2" id="KW-0472">Membrane</keyword>
<reference evidence="3 4" key="1">
    <citation type="journal article" date="2011" name="Stand. Genomic Sci.">
        <title>Non-contiguous finished genome sequence and contextual data of the filamentous soil bacterium Ktedonobacter racemifer type strain (SOSP1-21).</title>
        <authorList>
            <person name="Chang Y.J."/>
            <person name="Land M."/>
            <person name="Hauser L."/>
            <person name="Chertkov O."/>
            <person name="Del Rio T.G."/>
            <person name="Nolan M."/>
            <person name="Copeland A."/>
            <person name="Tice H."/>
            <person name="Cheng J.F."/>
            <person name="Lucas S."/>
            <person name="Han C."/>
            <person name="Goodwin L."/>
            <person name="Pitluck S."/>
            <person name="Ivanova N."/>
            <person name="Ovchinikova G."/>
            <person name="Pati A."/>
            <person name="Chen A."/>
            <person name="Palaniappan K."/>
            <person name="Mavromatis K."/>
            <person name="Liolios K."/>
            <person name="Brettin T."/>
            <person name="Fiebig A."/>
            <person name="Rohde M."/>
            <person name="Abt B."/>
            <person name="Goker M."/>
            <person name="Detter J.C."/>
            <person name="Woyke T."/>
            <person name="Bristow J."/>
            <person name="Eisen J.A."/>
            <person name="Markowitz V."/>
            <person name="Hugenholtz P."/>
            <person name="Kyrpides N.C."/>
            <person name="Klenk H.P."/>
            <person name="Lapidus A."/>
        </authorList>
    </citation>
    <scope>NUCLEOTIDE SEQUENCE [LARGE SCALE GENOMIC DNA]</scope>
    <source>
        <strain evidence="4">DSM 44963</strain>
    </source>
</reference>
<proteinExistence type="predicted"/>